<feature type="transmembrane region" description="Helical" evidence="6">
    <location>
        <begin position="72"/>
        <end position="95"/>
    </location>
</feature>
<dbReference type="Gene3D" id="1.20.1250.20">
    <property type="entry name" value="MFS general substrate transporter like domains"/>
    <property type="match status" value="1"/>
</dbReference>
<dbReference type="Pfam" id="PF07690">
    <property type="entry name" value="MFS_1"/>
    <property type="match status" value="1"/>
</dbReference>
<sequence>MPRVVTGLQQLHITPGALSLTLSVGNVGSLLGAFLIRPLERRFKLGSIMVIVMLVLCLSPLLYSFASDALNGTLIFALIAFLTGMALTIYNIYVVSLRQAVTPNHLLGRMNASYRFLTWGFIPLGSLLGGFLGNTIGLRPTLLIGAAALATVCLLVIFSPVAKLERMPTLPEEENANESLMKSLPVH</sequence>
<feature type="transmembrane region" description="Helical" evidence="6">
    <location>
        <begin position="48"/>
        <end position="66"/>
    </location>
</feature>
<dbReference type="Proteomes" id="UP001344906">
    <property type="component" value="Unassembled WGS sequence"/>
</dbReference>
<evidence type="ECO:0000256" key="1">
    <source>
        <dbReference type="ARBA" id="ARBA00004651"/>
    </source>
</evidence>
<dbReference type="InterPro" id="IPR020846">
    <property type="entry name" value="MFS_dom"/>
</dbReference>
<dbReference type="InterPro" id="IPR036259">
    <property type="entry name" value="MFS_trans_sf"/>
</dbReference>
<evidence type="ECO:0000256" key="5">
    <source>
        <dbReference type="ARBA" id="ARBA00023136"/>
    </source>
</evidence>
<dbReference type="PANTHER" id="PTHR23513">
    <property type="entry name" value="INTEGRAL MEMBRANE EFFLUX PROTEIN-RELATED"/>
    <property type="match status" value="1"/>
</dbReference>
<accession>A0ABQ6FYJ6</accession>
<name>A0ABQ6FYJ6_9CHLR</name>
<keyword evidence="9" id="KW-1185">Reference proteome</keyword>
<keyword evidence="4 6" id="KW-1133">Transmembrane helix</keyword>
<evidence type="ECO:0000256" key="2">
    <source>
        <dbReference type="ARBA" id="ARBA00022475"/>
    </source>
</evidence>
<proteinExistence type="predicted"/>
<feature type="transmembrane region" description="Helical" evidence="6">
    <location>
        <begin position="12"/>
        <end position="36"/>
    </location>
</feature>
<dbReference type="InterPro" id="IPR011701">
    <property type="entry name" value="MFS"/>
</dbReference>
<dbReference type="SUPFAM" id="SSF103473">
    <property type="entry name" value="MFS general substrate transporter"/>
    <property type="match status" value="1"/>
</dbReference>
<evidence type="ECO:0000313" key="8">
    <source>
        <dbReference type="EMBL" id="GLV58077.1"/>
    </source>
</evidence>
<dbReference type="EMBL" id="BSRI01000002">
    <property type="protein sequence ID" value="GLV58077.1"/>
    <property type="molecule type" value="Genomic_DNA"/>
</dbReference>
<evidence type="ECO:0000259" key="7">
    <source>
        <dbReference type="PROSITE" id="PS50850"/>
    </source>
</evidence>
<organism evidence="8 9">
    <name type="scientific">Dictyobacter halimunensis</name>
    <dbReference type="NCBI Taxonomy" id="3026934"/>
    <lineage>
        <taxon>Bacteria</taxon>
        <taxon>Bacillati</taxon>
        <taxon>Chloroflexota</taxon>
        <taxon>Ktedonobacteria</taxon>
        <taxon>Ktedonobacterales</taxon>
        <taxon>Dictyobacteraceae</taxon>
        <taxon>Dictyobacter</taxon>
    </lineage>
</organism>
<feature type="domain" description="Major facilitator superfamily (MFS) profile" evidence="7">
    <location>
        <begin position="1"/>
        <end position="187"/>
    </location>
</feature>
<comment type="caution">
    <text evidence="8">The sequence shown here is derived from an EMBL/GenBank/DDBJ whole genome shotgun (WGS) entry which is preliminary data.</text>
</comment>
<keyword evidence="2" id="KW-1003">Cell membrane</keyword>
<evidence type="ECO:0000313" key="9">
    <source>
        <dbReference type="Proteomes" id="UP001344906"/>
    </source>
</evidence>
<keyword evidence="3 6" id="KW-0812">Transmembrane</keyword>
<keyword evidence="5 6" id="KW-0472">Membrane</keyword>
<evidence type="ECO:0000256" key="3">
    <source>
        <dbReference type="ARBA" id="ARBA00022692"/>
    </source>
</evidence>
<feature type="transmembrane region" description="Helical" evidence="6">
    <location>
        <begin position="142"/>
        <end position="162"/>
    </location>
</feature>
<dbReference type="PANTHER" id="PTHR23513:SF6">
    <property type="entry name" value="MAJOR FACILITATOR SUPERFAMILY ASSOCIATED DOMAIN-CONTAINING PROTEIN"/>
    <property type="match status" value="1"/>
</dbReference>
<feature type="transmembrane region" description="Helical" evidence="6">
    <location>
        <begin position="116"/>
        <end position="136"/>
    </location>
</feature>
<protein>
    <recommendedName>
        <fullName evidence="7">Major facilitator superfamily (MFS) profile domain-containing protein</fullName>
    </recommendedName>
</protein>
<comment type="subcellular location">
    <subcellularLocation>
        <location evidence="1">Cell membrane</location>
        <topology evidence="1">Multi-pass membrane protein</topology>
    </subcellularLocation>
</comment>
<gene>
    <name evidence="8" type="ORF">KDH_49110</name>
</gene>
<dbReference type="PROSITE" id="PS50850">
    <property type="entry name" value="MFS"/>
    <property type="match status" value="1"/>
</dbReference>
<evidence type="ECO:0000256" key="4">
    <source>
        <dbReference type="ARBA" id="ARBA00022989"/>
    </source>
</evidence>
<evidence type="ECO:0000256" key="6">
    <source>
        <dbReference type="SAM" id="Phobius"/>
    </source>
</evidence>
<reference evidence="8 9" key="1">
    <citation type="submission" date="2023-02" db="EMBL/GenBank/DDBJ databases">
        <title>Dictyobacter halimunensis sp. nov., a new member of the class Ktedonobacteria from forest soil in a geothermal area.</title>
        <authorList>
            <person name="Rachmania M.K."/>
            <person name="Ningsih F."/>
            <person name="Sakai Y."/>
            <person name="Yabe S."/>
            <person name="Yokota A."/>
            <person name="Sjamsuridzal W."/>
        </authorList>
    </citation>
    <scope>NUCLEOTIDE SEQUENCE [LARGE SCALE GENOMIC DNA]</scope>
    <source>
        <strain evidence="8 9">S3.2.2.5</strain>
    </source>
</reference>